<reference evidence="2 3" key="1">
    <citation type="journal article" date="2021" name="Elife">
        <title>Chloroplast acquisition without the gene transfer in kleptoplastic sea slugs, Plakobranchus ocellatus.</title>
        <authorList>
            <person name="Maeda T."/>
            <person name="Takahashi S."/>
            <person name="Yoshida T."/>
            <person name="Shimamura S."/>
            <person name="Takaki Y."/>
            <person name="Nagai Y."/>
            <person name="Toyoda A."/>
            <person name="Suzuki Y."/>
            <person name="Arimoto A."/>
            <person name="Ishii H."/>
            <person name="Satoh N."/>
            <person name="Nishiyama T."/>
            <person name="Hasebe M."/>
            <person name="Maruyama T."/>
            <person name="Minagawa J."/>
            <person name="Obokata J."/>
            <person name="Shigenobu S."/>
        </authorList>
    </citation>
    <scope>NUCLEOTIDE SEQUENCE [LARGE SCALE GENOMIC DNA]</scope>
</reference>
<proteinExistence type="predicted"/>
<evidence type="ECO:0000256" key="1">
    <source>
        <dbReference type="SAM" id="MobiDB-lite"/>
    </source>
</evidence>
<dbReference type="Proteomes" id="UP000735302">
    <property type="component" value="Unassembled WGS sequence"/>
</dbReference>
<name>A0AAV3XXJ9_9GAST</name>
<protein>
    <submittedName>
        <fullName evidence="2">Uncharacterized protein</fullName>
    </submittedName>
</protein>
<evidence type="ECO:0000313" key="3">
    <source>
        <dbReference type="Proteomes" id="UP000735302"/>
    </source>
</evidence>
<keyword evidence="3" id="KW-1185">Reference proteome</keyword>
<sequence length="217" mass="23839">MPGSPRSLPFHVHGVYKYTEPIRGVFSRLHCLDSQTSPPATPPAPCGGLIGFRKSSAITGTADYAAYTSTPPYSQYAGAPYSTDPSSWRPTIKQQRSDSNGSNSNCDIFVLPGASSNKDSSSANINHYNVAVPTRGVSPMMLDSSHSVPDIKDCFHPRAVGLLDHRKVTRATQQHYLKYYELCYCRASGSDRIFPKLQERCRYDDGYGHLDAVLSEV</sequence>
<accession>A0AAV3XXJ9</accession>
<dbReference type="AlphaFoldDB" id="A0AAV3XXJ9"/>
<comment type="caution">
    <text evidence="2">The sequence shown here is derived from an EMBL/GenBank/DDBJ whole genome shotgun (WGS) entry which is preliminary data.</text>
</comment>
<organism evidence="2 3">
    <name type="scientific">Plakobranchus ocellatus</name>
    <dbReference type="NCBI Taxonomy" id="259542"/>
    <lineage>
        <taxon>Eukaryota</taxon>
        <taxon>Metazoa</taxon>
        <taxon>Spiralia</taxon>
        <taxon>Lophotrochozoa</taxon>
        <taxon>Mollusca</taxon>
        <taxon>Gastropoda</taxon>
        <taxon>Heterobranchia</taxon>
        <taxon>Euthyneura</taxon>
        <taxon>Panpulmonata</taxon>
        <taxon>Sacoglossa</taxon>
        <taxon>Placobranchoidea</taxon>
        <taxon>Plakobranchidae</taxon>
        <taxon>Plakobranchus</taxon>
    </lineage>
</organism>
<gene>
    <name evidence="2" type="ORF">PoB_000130600</name>
</gene>
<feature type="compositionally biased region" description="Polar residues" evidence="1">
    <location>
        <begin position="83"/>
        <end position="104"/>
    </location>
</feature>
<feature type="region of interest" description="Disordered" evidence="1">
    <location>
        <begin position="81"/>
        <end position="104"/>
    </location>
</feature>
<evidence type="ECO:0000313" key="2">
    <source>
        <dbReference type="EMBL" id="GFN74800.1"/>
    </source>
</evidence>
<dbReference type="EMBL" id="BLXT01000167">
    <property type="protein sequence ID" value="GFN74800.1"/>
    <property type="molecule type" value="Genomic_DNA"/>
</dbReference>